<evidence type="ECO:0000313" key="8">
    <source>
        <dbReference type="EMBL" id="OAL62243.1"/>
    </source>
</evidence>
<evidence type="ECO:0000256" key="4">
    <source>
        <dbReference type="ARBA" id="ARBA00061672"/>
    </source>
</evidence>
<dbReference type="VEuPathDB" id="FungiDB:TERG_03422"/>
<organism evidence="8 9">
    <name type="scientific">Trichophyton rubrum</name>
    <name type="common">Athlete's foot fungus</name>
    <name type="synonym">Epidermophyton rubrum</name>
    <dbReference type="NCBI Taxonomy" id="5551"/>
    <lineage>
        <taxon>Eukaryota</taxon>
        <taxon>Fungi</taxon>
        <taxon>Dikarya</taxon>
        <taxon>Ascomycota</taxon>
        <taxon>Pezizomycotina</taxon>
        <taxon>Eurotiomycetes</taxon>
        <taxon>Eurotiomycetidae</taxon>
        <taxon>Onygenales</taxon>
        <taxon>Arthrodermataceae</taxon>
        <taxon>Trichophyton</taxon>
    </lineage>
</organism>
<dbReference type="InterPro" id="IPR055066">
    <property type="entry name" value="AASDHPPT_N"/>
</dbReference>
<dbReference type="AlphaFoldDB" id="A0A178ES70"/>
<dbReference type="InterPro" id="IPR008278">
    <property type="entry name" value="4-PPantetheinyl_Trfase_dom"/>
</dbReference>
<feature type="domain" description="4'-phosphopantetheinyl transferase N-terminal" evidence="7">
    <location>
        <begin position="230"/>
        <end position="321"/>
    </location>
</feature>
<dbReference type="Pfam" id="PF01648">
    <property type="entry name" value="ACPS"/>
    <property type="match status" value="1"/>
</dbReference>
<evidence type="ECO:0000256" key="2">
    <source>
        <dbReference type="ARBA" id="ARBA00022679"/>
    </source>
</evidence>
<evidence type="ECO:0000256" key="1">
    <source>
        <dbReference type="ARBA" id="ARBA00013172"/>
    </source>
</evidence>
<dbReference type="EMBL" id="LHPM01000019">
    <property type="protein sequence ID" value="OAL62243.1"/>
    <property type="molecule type" value="Genomic_DNA"/>
</dbReference>
<dbReference type="InterPro" id="IPR037143">
    <property type="entry name" value="4-PPantetheinyl_Trfase_dom_sf"/>
</dbReference>
<dbReference type="Proteomes" id="UP000243015">
    <property type="component" value="Unassembled WGS sequence"/>
</dbReference>
<dbReference type="GO" id="GO:0019878">
    <property type="term" value="P:lysine biosynthetic process via aminoadipic acid"/>
    <property type="evidence" value="ECO:0007669"/>
    <property type="project" value="TreeGrafter"/>
</dbReference>
<dbReference type="InterPro" id="IPR050559">
    <property type="entry name" value="P-Pant_transferase_sf"/>
</dbReference>
<dbReference type="EC" id="2.7.8.7" evidence="1"/>
<evidence type="ECO:0000256" key="5">
    <source>
        <dbReference type="SAM" id="SignalP"/>
    </source>
</evidence>
<dbReference type="FunFam" id="3.90.470.20:FF:000023">
    <property type="entry name" value="L-aminoadipate-semialdehyde dehydrogenase-phosphopantetheinyl transferase"/>
    <property type="match status" value="1"/>
</dbReference>
<evidence type="ECO:0000313" key="9">
    <source>
        <dbReference type="Proteomes" id="UP000243015"/>
    </source>
</evidence>
<evidence type="ECO:0000259" key="7">
    <source>
        <dbReference type="Pfam" id="PF22624"/>
    </source>
</evidence>
<dbReference type="PANTHER" id="PTHR12215">
    <property type="entry name" value="PHOSPHOPANTETHEINE TRANSFERASE"/>
    <property type="match status" value="1"/>
</dbReference>
<proteinExistence type="inferred from homology"/>
<dbReference type="GO" id="GO:0005829">
    <property type="term" value="C:cytosol"/>
    <property type="evidence" value="ECO:0007669"/>
    <property type="project" value="TreeGrafter"/>
</dbReference>
<feature type="signal peptide" evidence="5">
    <location>
        <begin position="1"/>
        <end position="19"/>
    </location>
</feature>
<protein>
    <recommendedName>
        <fullName evidence="1">holo-[acyl-carrier-protein] synthase</fullName>
        <ecNumber evidence="1">2.7.8.7</ecNumber>
    </recommendedName>
</protein>
<sequence>MKLLVLVAVVIVSVSSVCANNLHPEITPAPKAEDLQKRQDYSDLIGWYSSSNYWYSYTCPSGQYYAAGPRFGACCPTGEPYCNPLVACEGNVGVFSNGVRGDCGTEICDTVTIFNSQNVAATGIHSLVACFSPDRFYSFPRTYYRATFALTTSTTNEPETSTATATKTVTQTATPGLGVKLLQDGMWKRLCIFSLLATLRNTSLKRIDMASDPRLTRWYIDMSRWTESTTLLPLIDTLQPAEQKKVRAFYHVADRHMSLASCLLKYLYIHRSAKVPWNQVIISRTPNPHCRPCYINTRETETLRLEFNVSHQASMVALAGCMYHSDAKADSMRKLDPSSSGAKGLPQVGVDITCTDERERRNPSLAPSTDKDLCEFVDIFTEAFSARELEIIKAGGEDGQARSIKHRTRMFYTYWALKEAYIKMIGEGLLASWLQKLEFSNVVSPEPEEEGVWGKPLSDIEIRLKGEPVDNVRMEVVAFGQRYILATAMRGGCVGQAQGLDAWDEFTAIDIDKEVGPCARGECKCLD</sequence>
<comment type="similarity">
    <text evidence="4">Belongs to the P-Pant transferase superfamily.</text>
</comment>
<feature type="domain" description="4'-phosphopantetheinyl transferase" evidence="6">
    <location>
        <begin position="347"/>
        <end position="449"/>
    </location>
</feature>
<keyword evidence="2 8" id="KW-0808">Transferase</keyword>
<dbReference type="GO" id="GO:0008897">
    <property type="term" value="F:holo-[acyl-carrier-protein] synthase activity"/>
    <property type="evidence" value="ECO:0007669"/>
    <property type="project" value="UniProtKB-EC"/>
</dbReference>
<evidence type="ECO:0000259" key="6">
    <source>
        <dbReference type="Pfam" id="PF01648"/>
    </source>
</evidence>
<comment type="caution">
    <text evidence="8">The sequence shown here is derived from an EMBL/GenBank/DDBJ whole genome shotgun (WGS) entry which is preliminary data.</text>
</comment>
<evidence type="ECO:0000256" key="3">
    <source>
        <dbReference type="ARBA" id="ARBA00050875"/>
    </source>
</evidence>
<name>A0A178ES70_TRIRU</name>
<comment type="catalytic activity">
    <reaction evidence="3">
        <text>apo-[ACP] + CoA = holo-[ACP] + adenosine 3',5'-bisphosphate + H(+)</text>
        <dbReference type="Rhea" id="RHEA:12068"/>
        <dbReference type="Rhea" id="RHEA-COMP:9685"/>
        <dbReference type="Rhea" id="RHEA-COMP:9690"/>
        <dbReference type="ChEBI" id="CHEBI:15378"/>
        <dbReference type="ChEBI" id="CHEBI:29999"/>
        <dbReference type="ChEBI" id="CHEBI:57287"/>
        <dbReference type="ChEBI" id="CHEBI:58343"/>
        <dbReference type="ChEBI" id="CHEBI:64479"/>
        <dbReference type="EC" id="2.7.8.7"/>
    </reaction>
</comment>
<accession>A0A178ES70</accession>
<dbReference type="Pfam" id="PF22624">
    <property type="entry name" value="AASDHPPT_N"/>
    <property type="match status" value="1"/>
</dbReference>
<feature type="chain" id="PRO_5008085712" description="holo-[acyl-carrier-protein] synthase" evidence="5">
    <location>
        <begin position="20"/>
        <end position="527"/>
    </location>
</feature>
<gene>
    <name evidence="8" type="ORF">A7C99_6820</name>
</gene>
<dbReference type="SUPFAM" id="SSF56214">
    <property type="entry name" value="4'-phosphopantetheinyl transferase"/>
    <property type="match status" value="2"/>
</dbReference>
<dbReference type="Gene3D" id="3.90.470.20">
    <property type="entry name" value="4'-phosphopantetheinyl transferase domain"/>
    <property type="match status" value="2"/>
</dbReference>
<dbReference type="PANTHER" id="PTHR12215:SF10">
    <property type="entry name" value="L-AMINOADIPATE-SEMIALDEHYDE DEHYDROGENASE-PHOSPHOPANTETHEINYL TRANSFERASE"/>
    <property type="match status" value="1"/>
</dbReference>
<dbReference type="GO" id="GO:0000287">
    <property type="term" value="F:magnesium ion binding"/>
    <property type="evidence" value="ECO:0007669"/>
    <property type="project" value="InterPro"/>
</dbReference>
<keyword evidence="5" id="KW-0732">Signal</keyword>
<reference evidence="8 9" key="1">
    <citation type="submission" date="2016-05" db="EMBL/GenBank/DDBJ databases">
        <title>Genome sequencing of Trichophyton rubrum CMCC(F)T1i isolated from hair.</title>
        <authorList>
            <person name="Zhan P."/>
            <person name="Tao Y."/>
            <person name="Liu W."/>
        </authorList>
    </citation>
    <scope>NUCLEOTIDE SEQUENCE [LARGE SCALE GENOMIC DNA]</scope>
    <source>
        <strain evidence="9">CMCC(F)T1i</strain>
    </source>
</reference>
<dbReference type="VEuPathDB" id="FungiDB:TERG_03421"/>